<dbReference type="PANTHER" id="PTHR11559">
    <property type="entry name" value="CARBOXYLESTERASE"/>
    <property type="match status" value="1"/>
</dbReference>
<evidence type="ECO:0000259" key="4">
    <source>
        <dbReference type="Pfam" id="PF00135"/>
    </source>
</evidence>
<feature type="domain" description="Carboxylesterase type B" evidence="4">
    <location>
        <begin position="38"/>
        <end position="533"/>
    </location>
</feature>
<evidence type="ECO:0000256" key="3">
    <source>
        <dbReference type="RuleBase" id="RU361235"/>
    </source>
</evidence>
<evidence type="ECO:0000256" key="1">
    <source>
        <dbReference type="ARBA" id="ARBA00005964"/>
    </source>
</evidence>
<dbReference type="Gene3D" id="3.40.50.1820">
    <property type="entry name" value="alpha/beta hydrolase"/>
    <property type="match status" value="1"/>
</dbReference>
<sequence length="546" mass="58544">MLLLSLLAPLVQFACIAASPAIRFGKTTLVGLDIPTFQQDLFAGIPFAEPPLGDLRLRPPVLKTSLAAGTFNASTFGPACLQTAVPGGLTPDSMSEDCLTINVLRPTGTQTNAKLPVMFWTYGGGFYSGFSEIYNASSLVAQSVTRGTPVIYVGFNYRLGPLGFPQGQEADNRGALNLALRDQLAALEWVQLHIGAFGGDKDKVTVFGESAGSIMTTILFLNSPITSLARAAIFESGSQATLPLYTPQRRETTWEKFVRGVPSCASLATSGSTFGCLRSANTTEIFDGLSAAMAAGIEQFPWQPVIDGPGGFIPDLPSVLFKRGQFARLPFIAGTNLDEGTSFTDPTVNSSAGIFESLVAQYSPSVYPPTLDKSILALLKLYPDIPSLGSPFNTGNETFGLNSQYKRTAAILGDLWFHSQRRLWMETAAHAGVPTFAYLFTQPIVGGSPALGVSHGSEILYVYGAPVDPSPSSMLMSQLMPNYWISFATSLSPNDGLGLSRPEWPQFTPNNKVVIQLNGANTTVIPDDYRKEQMASINSDPAIWHH</sequence>
<dbReference type="EMBL" id="JARIHO010000097">
    <property type="protein sequence ID" value="KAJ7305388.1"/>
    <property type="molecule type" value="Genomic_DNA"/>
</dbReference>
<comment type="similarity">
    <text evidence="1 3">Belongs to the type-B carboxylesterase/lipase family.</text>
</comment>
<dbReference type="PROSITE" id="PS00941">
    <property type="entry name" value="CARBOXYLESTERASE_B_2"/>
    <property type="match status" value="1"/>
</dbReference>
<dbReference type="SUPFAM" id="SSF53474">
    <property type="entry name" value="alpha/beta-Hydrolases"/>
    <property type="match status" value="1"/>
</dbReference>
<evidence type="ECO:0000256" key="2">
    <source>
        <dbReference type="ARBA" id="ARBA00022801"/>
    </source>
</evidence>
<dbReference type="Proteomes" id="UP001218218">
    <property type="component" value="Unassembled WGS sequence"/>
</dbReference>
<keyword evidence="6" id="KW-1185">Reference proteome</keyword>
<accession>A0AAD6Z399</accession>
<evidence type="ECO:0000313" key="5">
    <source>
        <dbReference type="EMBL" id="KAJ7305388.1"/>
    </source>
</evidence>
<dbReference type="AlphaFoldDB" id="A0AAD6Z399"/>
<dbReference type="InterPro" id="IPR002018">
    <property type="entry name" value="CarbesteraseB"/>
</dbReference>
<proteinExistence type="inferred from homology"/>
<organism evidence="5 6">
    <name type="scientific">Mycena albidolilacea</name>
    <dbReference type="NCBI Taxonomy" id="1033008"/>
    <lineage>
        <taxon>Eukaryota</taxon>
        <taxon>Fungi</taxon>
        <taxon>Dikarya</taxon>
        <taxon>Basidiomycota</taxon>
        <taxon>Agaricomycotina</taxon>
        <taxon>Agaricomycetes</taxon>
        <taxon>Agaricomycetidae</taxon>
        <taxon>Agaricales</taxon>
        <taxon>Marasmiineae</taxon>
        <taxon>Mycenaceae</taxon>
        <taxon>Mycena</taxon>
    </lineage>
</organism>
<keyword evidence="2 3" id="KW-0378">Hydrolase</keyword>
<comment type="caution">
    <text evidence="5">The sequence shown here is derived from an EMBL/GenBank/DDBJ whole genome shotgun (WGS) entry which is preliminary data.</text>
</comment>
<dbReference type="EC" id="3.1.1.-" evidence="3"/>
<feature type="signal peptide" evidence="3">
    <location>
        <begin position="1"/>
        <end position="18"/>
    </location>
</feature>
<keyword evidence="3" id="KW-0732">Signal</keyword>
<dbReference type="InterPro" id="IPR019826">
    <property type="entry name" value="Carboxylesterase_B_AS"/>
</dbReference>
<feature type="chain" id="PRO_5041777280" description="Carboxylic ester hydrolase" evidence="3">
    <location>
        <begin position="19"/>
        <end position="546"/>
    </location>
</feature>
<evidence type="ECO:0000313" key="6">
    <source>
        <dbReference type="Proteomes" id="UP001218218"/>
    </source>
</evidence>
<dbReference type="GO" id="GO:0016787">
    <property type="term" value="F:hydrolase activity"/>
    <property type="evidence" value="ECO:0007669"/>
    <property type="project" value="UniProtKB-KW"/>
</dbReference>
<dbReference type="Pfam" id="PF00135">
    <property type="entry name" value="COesterase"/>
    <property type="match status" value="1"/>
</dbReference>
<name>A0AAD6Z399_9AGAR</name>
<dbReference type="InterPro" id="IPR019819">
    <property type="entry name" value="Carboxylesterase_B_CS"/>
</dbReference>
<gene>
    <name evidence="5" type="ORF">DFH08DRAFT_520190</name>
</gene>
<reference evidence="5" key="1">
    <citation type="submission" date="2023-03" db="EMBL/GenBank/DDBJ databases">
        <title>Massive genome expansion in bonnet fungi (Mycena s.s.) driven by repeated elements and novel gene families across ecological guilds.</title>
        <authorList>
            <consortium name="Lawrence Berkeley National Laboratory"/>
            <person name="Harder C.B."/>
            <person name="Miyauchi S."/>
            <person name="Viragh M."/>
            <person name="Kuo A."/>
            <person name="Thoen E."/>
            <person name="Andreopoulos B."/>
            <person name="Lu D."/>
            <person name="Skrede I."/>
            <person name="Drula E."/>
            <person name="Henrissat B."/>
            <person name="Morin E."/>
            <person name="Kohler A."/>
            <person name="Barry K."/>
            <person name="LaButti K."/>
            <person name="Morin E."/>
            <person name="Salamov A."/>
            <person name="Lipzen A."/>
            <person name="Mereny Z."/>
            <person name="Hegedus B."/>
            <person name="Baldrian P."/>
            <person name="Stursova M."/>
            <person name="Weitz H."/>
            <person name="Taylor A."/>
            <person name="Grigoriev I.V."/>
            <person name="Nagy L.G."/>
            <person name="Martin F."/>
            <person name="Kauserud H."/>
        </authorList>
    </citation>
    <scope>NUCLEOTIDE SEQUENCE</scope>
    <source>
        <strain evidence="5">CBHHK002</strain>
    </source>
</reference>
<dbReference type="InterPro" id="IPR029058">
    <property type="entry name" value="AB_hydrolase_fold"/>
</dbReference>
<protein>
    <recommendedName>
        <fullName evidence="3">Carboxylic ester hydrolase</fullName>
        <ecNumber evidence="3">3.1.1.-</ecNumber>
    </recommendedName>
</protein>
<dbReference type="PROSITE" id="PS00122">
    <property type="entry name" value="CARBOXYLESTERASE_B_1"/>
    <property type="match status" value="1"/>
</dbReference>
<dbReference type="InterPro" id="IPR050309">
    <property type="entry name" value="Type-B_Carboxylest/Lipase"/>
</dbReference>